<feature type="domain" description="ABC3 transporter permease C-terminal" evidence="8">
    <location>
        <begin position="663"/>
        <end position="774"/>
    </location>
</feature>
<feature type="transmembrane region" description="Helical" evidence="7">
    <location>
        <begin position="431"/>
        <end position="450"/>
    </location>
</feature>
<comment type="subcellular location">
    <subcellularLocation>
        <location evidence="1">Cell membrane</location>
        <topology evidence="1">Multi-pass membrane protein</topology>
    </subcellularLocation>
</comment>
<keyword evidence="6 7" id="KW-0472">Membrane</keyword>
<accession>A0A1Z4JIY6</accession>
<dbReference type="InterPro" id="IPR025857">
    <property type="entry name" value="MacB_PCD"/>
</dbReference>
<feature type="transmembrane region" description="Helical" evidence="7">
    <location>
        <begin position="715"/>
        <end position="738"/>
    </location>
</feature>
<evidence type="ECO:0000313" key="10">
    <source>
        <dbReference type="EMBL" id="BAY56711.1"/>
    </source>
</evidence>
<gene>
    <name evidence="10" type="ORF">NIES2135_35470</name>
</gene>
<evidence type="ECO:0000259" key="8">
    <source>
        <dbReference type="Pfam" id="PF02687"/>
    </source>
</evidence>
<feature type="domain" description="ABC3 transporter permease C-terminal" evidence="8">
    <location>
        <begin position="269"/>
        <end position="389"/>
    </location>
</feature>
<dbReference type="PANTHER" id="PTHR30489:SF0">
    <property type="entry name" value="LIPOPROTEIN-RELEASING SYSTEM TRANSMEMBRANE PROTEIN LOLE"/>
    <property type="match status" value="1"/>
</dbReference>
<feature type="transmembrane region" description="Helical" evidence="7">
    <location>
        <begin position="750"/>
        <end position="770"/>
    </location>
</feature>
<evidence type="ECO:0000256" key="3">
    <source>
        <dbReference type="ARBA" id="ARBA00022475"/>
    </source>
</evidence>
<dbReference type="Pfam" id="PF02687">
    <property type="entry name" value="FtsX"/>
    <property type="match status" value="2"/>
</dbReference>
<evidence type="ECO:0000256" key="7">
    <source>
        <dbReference type="SAM" id="Phobius"/>
    </source>
</evidence>
<dbReference type="PROSITE" id="PS51257">
    <property type="entry name" value="PROKAR_LIPOPROTEIN"/>
    <property type="match status" value="1"/>
</dbReference>
<evidence type="ECO:0000256" key="4">
    <source>
        <dbReference type="ARBA" id="ARBA00022692"/>
    </source>
</evidence>
<dbReference type="Proteomes" id="UP000217895">
    <property type="component" value="Chromosome"/>
</dbReference>
<sequence length="787" mass="86751">MKALNYKLVRDLWKLRGQVIAIALVVACGIAIFIAMISAYQSLAASQSAYYQQYRLAQVFAQLKRAPEPLIEQIQAIPGVAQVQSRVVVDVTLDVPGQKEPAIGRLVSVPEQPIPILNDLFIRQGRYLEPGRAEEVLVSEAFANANHLKIGDRVGAIINGRWQQLSIVGIALSPEYVYEIRAGDVLPDNQRFGVFWMGRKALGTAFNLDGAFNDLALSLSPQTNPEAVIFQLDQLLKPYGGFGAYEQADQISTKFVTDEITQLRSHAMIVPSIFLAIAAFLLHILLSRLIGTQRDQIAILKAFGYSNWSVGWHFLKLVLVIVFLGGAIGTGVGLWMGSGMLKMYTQYYHFPNLNYQISLGLVLGAIAISASAAIIGAFVAVRHAVSLPPAEAMRPEPPAHFRRTLMERLGLQSFLSPVGRIILRNLERKPIQALLSIVGIALAIAMLIVGRYSQDAISYLIDVQFRLMQREDVTIIFNEPRSASVRYEVDHLPGVLYSEPFRIVAVRFRNQQYTHQLGIQGLVENGQLHQLVDQQLNPIPLPIDGILLTAKLGEKLHIRTGETLTVEVLEGDRPTRYVKVAGLVDDLVGLSAYMERRALNRLMQEGETSSGAYLAVDAAQLDRLYALLKQTPAIASVNLRKTTIERFQKTIADTRQIMNAVEIVFACIIAFGVVYNAARIALSERSRELATLRIIGFSRVQIAVVLLGEQAALTIAAIPVGFLVGYGLVVLLSIAYNTELYRLPPIVTSASYAFAVIVVTSAAFISGLIVRRKLDHLDLVAVLKTRE</sequence>
<feature type="transmembrane region" description="Helical" evidence="7">
    <location>
        <begin position="269"/>
        <end position="290"/>
    </location>
</feature>
<dbReference type="EMBL" id="AP018203">
    <property type="protein sequence ID" value="BAY56711.1"/>
    <property type="molecule type" value="Genomic_DNA"/>
</dbReference>
<dbReference type="AlphaFoldDB" id="A0A1Z4JIY6"/>
<feature type="transmembrane region" description="Helical" evidence="7">
    <location>
        <begin position="310"/>
        <end position="336"/>
    </location>
</feature>
<evidence type="ECO:0000256" key="2">
    <source>
        <dbReference type="ARBA" id="ARBA00005236"/>
    </source>
</evidence>
<dbReference type="GO" id="GO:0044874">
    <property type="term" value="P:lipoprotein localization to outer membrane"/>
    <property type="evidence" value="ECO:0007669"/>
    <property type="project" value="TreeGrafter"/>
</dbReference>
<reference evidence="10 11" key="1">
    <citation type="submission" date="2017-06" db="EMBL/GenBank/DDBJ databases">
        <title>Genome sequencing of cyanobaciteial culture collection at National Institute for Environmental Studies (NIES).</title>
        <authorList>
            <person name="Hirose Y."/>
            <person name="Shimura Y."/>
            <person name="Fujisawa T."/>
            <person name="Nakamura Y."/>
            <person name="Kawachi M."/>
        </authorList>
    </citation>
    <scope>NUCLEOTIDE SEQUENCE [LARGE SCALE GENOMIC DNA]</scope>
    <source>
        <strain evidence="10 11">NIES-2135</strain>
    </source>
</reference>
<dbReference type="InterPro" id="IPR003838">
    <property type="entry name" value="ABC3_permease_C"/>
</dbReference>
<dbReference type="Pfam" id="PF12704">
    <property type="entry name" value="MacB_PCD"/>
    <property type="match status" value="1"/>
</dbReference>
<evidence type="ECO:0000256" key="1">
    <source>
        <dbReference type="ARBA" id="ARBA00004651"/>
    </source>
</evidence>
<feature type="transmembrane region" description="Helical" evidence="7">
    <location>
        <begin position="20"/>
        <end position="40"/>
    </location>
</feature>
<keyword evidence="4 7" id="KW-0812">Transmembrane</keyword>
<feature type="domain" description="MacB-like periplasmic core" evidence="9">
    <location>
        <begin position="23"/>
        <end position="234"/>
    </location>
</feature>
<protein>
    <submittedName>
        <fullName evidence="10">ABC transporter permease protein</fullName>
    </submittedName>
</protein>
<name>A0A1Z4JIY6_LEPBY</name>
<evidence type="ECO:0000256" key="5">
    <source>
        <dbReference type="ARBA" id="ARBA00022989"/>
    </source>
</evidence>
<comment type="similarity">
    <text evidence="2">Belongs to the ABC-4 integral membrane protein family. LolC/E subfamily.</text>
</comment>
<evidence type="ECO:0000259" key="9">
    <source>
        <dbReference type="Pfam" id="PF12704"/>
    </source>
</evidence>
<organism evidence="10 11">
    <name type="scientific">Leptolyngbya boryana NIES-2135</name>
    <dbReference type="NCBI Taxonomy" id="1973484"/>
    <lineage>
        <taxon>Bacteria</taxon>
        <taxon>Bacillati</taxon>
        <taxon>Cyanobacteriota</taxon>
        <taxon>Cyanophyceae</taxon>
        <taxon>Leptolyngbyales</taxon>
        <taxon>Leptolyngbyaceae</taxon>
        <taxon>Leptolyngbya group</taxon>
        <taxon>Leptolyngbya</taxon>
    </lineage>
</organism>
<dbReference type="InterPro" id="IPR051447">
    <property type="entry name" value="Lipoprotein-release_system"/>
</dbReference>
<evidence type="ECO:0000313" key="11">
    <source>
        <dbReference type="Proteomes" id="UP000217895"/>
    </source>
</evidence>
<keyword evidence="11" id="KW-1185">Reference proteome</keyword>
<keyword evidence="3" id="KW-1003">Cell membrane</keyword>
<proteinExistence type="inferred from homology"/>
<keyword evidence="5 7" id="KW-1133">Transmembrane helix</keyword>
<dbReference type="GO" id="GO:0098797">
    <property type="term" value="C:plasma membrane protein complex"/>
    <property type="evidence" value="ECO:0007669"/>
    <property type="project" value="TreeGrafter"/>
</dbReference>
<dbReference type="PANTHER" id="PTHR30489">
    <property type="entry name" value="LIPOPROTEIN-RELEASING SYSTEM TRANSMEMBRANE PROTEIN LOLE"/>
    <property type="match status" value="1"/>
</dbReference>
<feature type="transmembrane region" description="Helical" evidence="7">
    <location>
        <begin position="357"/>
        <end position="381"/>
    </location>
</feature>
<feature type="transmembrane region" description="Helical" evidence="7">
    <location>
        <begin position="657"/>
        <end position="678"/>
    </location>
</feature>
<evidence type="ECO:0000256" key="6">
    <source>
        <dbReference type="ARBA" id="ARBA00023136"/>
    </source>
</evidence>